<feature type="region of interest" description="Disordered" evidence="1">
    <location>
        <begin position="56"/>
        <end position="81"/>
    </location>
</feature>
<name>A0A8H6YIR5_9AGAR</name>
<evidence type="ECO:0000259" key="2">
    <source>
        <dbReference type="PROSITE" id="PS50048"/>
    </source>
</evidence>
<evidence type="ECO:0000313" key="4">
    <source>
        <dbReference type="Proteomes" id="UP000620124"/>
    </source>
</evidence>
<reference evidence="3" key="1">
    <citation type="submission" date="2020-05" db="EMBL/GenBank/DDBJ databases">
        <title>Mycena genomes resolve the evolution of fungal bioluminescence.</title>
        <authorList>
            <person name="Tsai I.J."/>
        </authorList>
    </citation>
    <scope>NUCLEOTIDE SEQUENCE</scope>
    <source>
        <strain evidence="3">CCC161011</strain>
    </source>
</reference>
<organism evidence="3 4">
    <name type="scientific">Mycena venus</name>
    <dbReference type="NCBI Taxonomy" id="2733690"/>
    <lineage>
        <taxon>Eukaryota</taxon>
        <taxon>Fungi</taxon>
        <taxon>Dikarya</taxon>
        <taxon>Basidiomycota</taxon>
        <taxon>Agaricomycotina</taxon>
        <taxon>Agaricomycetes</taxon>
        <taxon>Agaricomycetidae</taxon>
        <taxon>Agaricales</taxon>
        <taxon>Marasmiineae</taxon>
        <taxon>Mycenaceae</taxon>
        <taxon>Mycena</taxon>
    </lineage>
</organism>
<protein>
    <submittedName>
        <fullName evidence="3">Zn(2)-C6 fungal-type transcriptional factor</fullName>
    </submittedName>
</protein>
<dbReference type="CDD" id="cd00067">
    <property type="entry name" value="GAL4"/>
    <property type="match status" value="1"/>
</dbReference>
<dbReference type="SUPFAM" id="SSF57701">
    <property type="entry name" value="Zn2/Cys6 DNA-binding domain"/>
    <property type="match status" value="1"/>
</dbReference>
<dbReference type="Proteomes" id="UP000620124">
    <property type="component" value="Unassembled WGS sequence"/>
</dbReference>
<dbReference type="GO" id="GO:0008270">
    <property type="term" value="F:zinc ion binding"/>
    <property type="evidence" value="ECO:0007669"/>
    <property type="project" value="InterPro"/>
</dbReference>
<feature type="region of interest" description="Disordered" evidence="1">
    <location>
        <begin position="98"/>
        <end position="118"/>
    </location>
</feature>
<dbReference type="AlphaFoldDB" id="A0A8H6YIR5"/>
<keyword evidence="4" id="KW-1185">Reference proteome</keyword>
<gene>
    <name evidence="3" type="ORF">MVEN_00710600</name>
</gene>
<dbReference type="EMBL" id="JACAZI010000005">
    <property type="protein sequence ID" value="KAF7359852.1"/>
    <property type="molecule type" value="Genomic_DNA"/>
</dbReference>
<evidence type="ECO:0000256" key="1">
    <source>
        <dbReference type="SAM" id="MobiDB-lite"/>
    </source>
</evidence>
<dbReference type="PROSITE" id="PS00463">
    <property type="entry name" value="ZN2_CY6_FUNGAL_1"/>
    <property type="match status" value="1"/>
</dbReference>
<accession>A0A8H6YIR5</accession>
<feature type="compositionally biased region" description="Low complexity" evidence="1">
    <location>
        <begin position="98"/>
        <end position="114"/>
    </location>
</feature>
<dbReference type="GO" id="GO:0000981">
    <property type="term" value="F:DNA-binding transcription factor activity, RNA polymerase II-specific"/>
    <property type="evidence" value="ECO:0007669"/>
    <property type="project" value="InterPro"/>
</dbReference>
<dbReference type="InterPro" id="IPR036864">
    <property type="entry name" value="Zn2-C6_fun-type_DNA-bd_sf"/>
</dbReference>
<comment type="caution">
    <text evidence="3">The sequence shown here is derived from an EMBL/GenBank/DDBJ whole genome shotgun (WGS) entry which is preliminary data.</text>
</comment>
<feature type="domain" description="Zn(2)-C6 fungal-type" evidence="2">
    <location>
        <begin position="22"/>
        <end position="54"/>
    </location>
</feature>
<dbReference type="OrthoDB" id="2861608at2759"/>
<sequence>MSVNRNFAPHSQETIQRKKPPACDSCKARRVLCHPTRDRTPCPRCLEKGIRCTTTPVARGRPPKSNLGVVPPRVPRVRSGPTMASAISLGEVKARPSDSVSASVSDSASTSSSSLDFSGHPELTPELVYHLFECFTHLSHHHHPMFCGDVLRKSLASVSWNIHRIPPQLRVLAHCVLALSASISFNNAIIGPGSTPASLVDRSVFTRGADLRDYGVRRTPTYRLLCAEALRLASKTDILLEPTEVNAISCFLLQLLDNEKPSRPYSVAYLSHVRSLCGSWDEDTVSQNATIWTGFLVMEVVHSILRRQPILVSYYDQLLITGREPLSLHHLFLSLQTAVQGLKDRGIIPLTATRPYLFHITRLARELYENITGDFPRRNPLDEGSVTEFISSLKYLRSIHSLIFQEDKPDPAGASFVSSTHKPARNLSLRSCAYIMTLSHAALVIALHRELVHRASILSTHASGTPSNNWAAERLNQWGHQVREIADITVLDVARALRSMPSLPQVAHGHRGVVVAWAEFCLDEADAAGSLSPERATAVETISEALKLIGYSWPIPTGLVERLDAYIDMRRPSLPALLEDPIFFDLFPAALDNDWVMMFTAAR</sequence>
<proteinExistence type="predicted"/>
<dbReference type="PROSITE" id="PS50048">
    <property type="entry name" value="ZN2_CY6_FUNGAL_2"/>
    <property type="match status" value="1"/>
</dbReference>
<dbReference type="InterPro" id="IPR001138">
    <property type="entry name" value="Zn2Cys6_DnaBD"/>
</dbReference>
<evidence type="ECO:0000313" key="3">
    <source>
        <dbReference type="EMBL" id="KAF7359852.1"/>
    </source>
</evidence>
<dbReference type="Gene3D" id="4.10.240.10">
    <property type="entry name" value="Zn(2)-C6 fungal-type DNA-binding domain"/>
    <property type="match status" value="1"/>
</dbReference>